<dbReference type="SUPFAM" id="SSF48576">
    <property type="entry name" value="Terpenoid synthases"/>
    <property type="match status" value="1"/>
</dbReference>
<keyword evidence="4" id="KW-0460">Magnesium</keyword>
<evidence type="ECO:0000256" key="4">
    <source>
        <dbReference type="ARBA" id="ARBA00022842"/>
    </source>
</evidence>
<reference evidence="5" key="1">
    <citation type="submission" date="2020-07" db="EMBL/GenBank/DDBJ databases">
        <title>Genome sequence and genetic diversity analysis of an under-domesticated orphan crop, white fonio (Digitaria exilis).</title>
        <authorList>
            <person name="Bennetzen J.L."/>
            <person name="Chen S."/>
            <person name="Ma X."/>
            <person name="Wang X."/>
            <person name="Yssel A.E.J."/>
            <person name="Chaluvadi S.R."/>
            <person name="Johnson M."/>
            <person name="Gangashetty P."/>
            <person name="Hamidou F."/>
            <person name="Sanogo M.D."/>
            <person name="Zwaenepoel A."/>
            <person name="Wallace J."/>
            <person name="Van De Peer Y."/>
            <person name="Van Deynze A."/>
        </authorList>
    </citation>
    <scope>NUCLEOTIDE SEQUENCE</scope>
    <source>
        <tissue evidence="5">Leaves</tissue>
    </source>
</reference>
<dbReference type="Gene3D" id="1.10.600.10">
    <property type="entry name" value="Farnesyl Diphosphate Synthase"/>
    <property type="match status" value="1"/>
</dbReference>
<dbReference type="InterPro" id="IPR000092">
    <property type="entry name" value="Polyprenyl_synt"/>
</dbReference>
<evidence type="ECO:0000313" key="6">
    <source>
        <dbReference type="Proteomes" id="UP000636709"/>
    </source>
</evidence>
<name>A0A835EX96_9POAL</name>
<sequence length="43" mass="4937">MIHTASLIHDDVIDDSGMRRGTHNVSHEQVGRIFFIKKSVIFQ</sequence>
<gene>
    <name evidence="5" type="ORF">HU200_026345</name>
</gene>
<comment type="caution">
    <text evidence="5">The sequence shown here is derived from an EMBL/GenBank/DDBJ whole genome shotgun (WGS) entry which is preliminary data.</text>
</comment>
<organism evidence="5 6">
    <name type="scientific">Digitaria exilis</name>
    <dbReference type="NCBI Taxonomy" id="1010633"/>
    <lineage>
        <taxon>Eukaryota</taxon>
        <taxon>Viridiplantae</taxon>
        <taxon>Streptophyta</taxon>
        <taxon>Embryophyta</taxon>
        <taxon>Tracheophyta</taxon>
        <taxon>Spermatophyta</taxon>
        <taxon>Magnoliopsida</taxon>
        <taxon>Liliopsida</taxon>
        <taxon>Poales</taxon>
        <taxon>Poaceae</taxon>
        <taxon>PACMAD clade</taxon>
        <taxon>Panicoideae</taxon>
        <taxon>Panicodae</taxon>
        <taxon>Paniceae</taxon>
        <taxon>Anthephorinae</taxon>
        <taxon>Digitaria</taxon>
    </lineage>
</organism>
<dbReference type="GO" id="GO:0004659">
    <property type="term" value="F:prenyltransferase activity"/>
    <property type="evidence" value="ECO:0007669"/>
    <property type="project" value="InterPro"/>
</dbReference>
<evidence type="ECO:0000256" key="2">
    <source>
        <dbReference type="ARBA" id="ARBA00006706"/>
    </source>
</evidence>
<comment type="similarity">
    <text evidence="2">Belongs to the FPP/GGPP synthase family.</text>
</comment>
<proteinExistence type="inferred from homology"/>
<protein>
    <submittedName>
        <fullName evidence="5">Uncharacterized protein</fullName>
    </submittedName>
</protein>
<evidence type="ECO:0000313" key="5">
    <source>
        <dbReference type="EMBL" id="KAF8716465.1"/>
    </source>
</evidence>
<keyword evidence="6" id="KW-1185">Reference proteome</keyword>
<dbReference type="AlphaFoldDB" id="A0A835EX96"/>
<evidence type="ECO:0000256" key="1">
    <source>
        <dbReference type="ARBA" id="ARBA00001946"/>
    </source>
</evidence>
<comment type="cofactor">
    <cofactor evidence="1">
        <name>Mg(2+)</name>
        <dbReference type="ChEBI" id="CHEBI:18420"/>
    </cofactor>
</comment>
<dbReference type="GO" id="GO:0008299">
    <property type="term" value="P:isoprenoid biosynthetic process"/>
    <property type="evidence" value="ECO:0007669"/>
    <property type="project" value="InterPro"/>
</dbReference>
<dbReference type="OrthoDB" id="9927103at2759"/>
<evidence type="ECO:0000256" key="3">
    <source>
        <dbReference type="ARBA" id="ARBA00022723"/>
    </source>
</evidence>
<dbReference type="EMBL" id="JACEFO010001723">
    <property type="protein sequence ID" value="KAF8716465.1"/>
    <property type="molecule type" value="Genomic_DNA"/>
</dbReference>
<dbReference type="InterPro" id="IPR008949">
    <property type="entry name" value="Isoprenoid_synthase_dom_sf"/>
</dbReference>
<dbReference type="GO" id="GO:0046872">
    <property type="term" value="F:metal ion binding"/>
    <property type="evidence" value="ECO:0007669"/>
    <property type="project" value="UniProtKB-KW"/>
</dbReference>
<dbReference type="Pfam" id="PF00348">
    <property type="entry name" value="polyprenyl_synt"/>
    <property type="match status" value="1"/>
</dbReference>
<accession>A0A835EX96</accession>
<keyword evidence="3" id="KW-0479">Metal-binding</keyword>
<dbReference type="PROSITE" id="PS00723">
    <property type="entry name" value="POLYPRENYL_SYNTHASE_1"/>
    <property type="match status" value="1"/>
</dbReference>
<dbReference type="Proteomes" id="UP000636709">
    <property type="component" value="Unassembled WGS sequence"/>
</dbReference>
<dbReference type="InterPro" id="IPR033749">
    <property type="entry name" value="Polyprenyl_synt_CS"/>
</dbReference>